<evidence type="ECO:0000313" key="9">
    <source>
        <dbReference type="Proteomes" id="UP000466848"/>
    </source>
</evidence>
<evidence type="ECO:0000313" key="8">
    <source>
        <dbReference type="EMBL" id="QIB68100.1"/>
    </source>
</evidence>
<dbReference type="GO" id="GO:0030313">
    <property type="term" value="C:cell envelope"/>
    <property type="evidence" value="ECO:0007669"/>
    <property type="project" value="UniProtKB-SubCell"/>
</dbReference>
<keyword evidence="4" id="KW-1133">Transmembrane helix</keyword>
<dbReference type="SUPFAM" id="SSF111369">
    <property type="entry name" value="HlyD-like secretion proteins"/>
    <property type="match status" value="2"/>
</dbReference>
<evidence type="ECO:0000256" key="3">
    <source>
        <dbReference type="SAM" id="MobiDB-lite"/>
    </source>
</evidence>
<evidence type="ECO:0000256" key="2">
    <source>
        <dbReference type="ARBA" id="ARBA00023054"/>
    </source>
</evidence>
<feature type="compositionally biased region" description="Gly residues" evidence="3">
    <location>
        <begin position="549"/>
        <end position="578"/>
    </location>
</feature>
<feature type="domain" description="Multidrug resistance protein MdtA-like barrel-sandwich hybrid" evidence="5">
    <location>
        <begin position="112"/>
        <end position="205"/>
    </location>
</feature>
<keyword evidence="9" id="KW-1185">Reference proteome</keyword>
<reference evidence="8 9" key="1">
    <citation type="submission" date="2020-02" db="EMBL/GenBank/DDBJ databases">
        <authorList>
            <person name="Kim Y.B."/>
            <person name="Roh S.W."/>
        </authorList>
    </citation>
    <scope>NUCLEOTIDE SEQUENCE [LARGE SCALE GENOMIC DNA]</scope>
    <source>
        <strain evidence="8 9">DSM 103574</strain>
    </source>
</reference>
<proteinExistence type="predicted"/>
<keyword evidence="2" id="KW-0175">Coiled coil</keyword>
<dbReference type="InterPro" id="IPR058647">
    <property type="entry name" value="BSH_CzcB-like"/>
</dbReference>
<evidence type="ECO:0000256" key="4">
    <source>
        <dbReference type="SAM" id="Phobius"/>
    </source>
</evidence>
<feature type="transmembrane region" description="Helical" evidence="4">
    <location>
        <begin position="55"/>
        <end position="72"/>
    </location>
</feature>
<dbReference type="InterPro" id="IPR058625">
    <property type="entry name" value="MdtA-like_BSH"/>
</dbReference>
<dbReference type="Gene3D" id="2.40.50.100">
    <property type="match status" value="2"/>
</dbReference>
<dbReference type="EMBL" id="CP048649">
    <property type="protein sequence ID" value="QIB68100.1"/>
    <property type="molecule type" value="Genomic_DNA"/>
</dbReference>
<dbReference type="Gene3D" id="2.40.30.170">
    <property type="match status" value="2"/>
</dbReference>
<dbReference type="AlphaFoldDB" id="A0A858BT27"/>
<feature type="domain" description="CzcB-like barrel-sandwich hybrid" evidence="6">
    <location>
        <begin position="303"/>
        <end position="389"/>
    </location>
</feature>
<dbReference type="PANTHER" id="PTHR32347:SF14">
    <property type="entry name" value="EFFLUX SYSTEM COMPONENT YKNX-RELATED"/>
    <property type="match status" value="1"/>
</dbReference>
<accession>A0A858BT27</accession>
<dbReference type="InterPro" id="IPR050465">
    <property type="entry name" value="UPF0194_transport"/>
</dbReference>
<protein>
    <submittedName>
        <fullName evidence="8">HlyD family efflux transporter periplasmic adaptor subunit</fullName>
    </submittedName>
</protein>
<evidence type="ECO:0000256" key="1">
    <source>
        <dbReference type="ARBA" id="ARBA00004196"/>
    </source>
</evidence>
<dbReference type="RefSeq" id="WP_163065020.1">
    <property type="nucleotide sequence ID" value="NZ_CP048649.1"/>
</dbReference>
<dbReference type="KEGG" id="abut:Ami103574_01690"/>
<dbReference type="Pfam" id="PF25990">
    <property type="entry name" value="Beta-barrel_YknX"/>
    <property type="match status" value="1"/>
</dbReference>
<name>A0A858BT27_9FIRM</name>
<gene>
    <name evidence="8" type="ORF">Ami103574_01690</name>
</gene>
<evidence type="ECO:0000259" key="7">
    <source>
        <dbReference type="Pfam" id="PF25990"/>
    </source>
</evidence>
<feature type="region of interest" description="Disordered" evidence="3">
    <location>
        <begin position="535"/>
        <end position="578"/>
    </location>
</feature>
<keyword evidence="4" id="KW-0812">Transmembrane</keyword>
<comment type="subcellular location">
    <subcellularLocation>
        <location evidence="1">Cell envelope</location>
    </subcellularLocation>
</comment>
<keyword evidence="4" id="KW-0472">Membrane</keyword>
<dbReference type="PANTHER" id="PTHR32347">
    <property type="entry name" value="EFFLUX SYSTEM COMPONENT YKNX-RELATED"/>
    <property type="match status" value="1"/>
</dbReference>
<evidence type="ECO:0000259" key="6">
    <source>
        <dbReference type="Pfam" id="PF25973"/>
    </source>
</evidence>
<organism evidence="8 9">
    <name type="scientific">Aminipila butyrica</name>
    <dbReference type="NCBI Taxonomy" id="433296"/>
    <lineage>
        <taxon>Bacteria</taxon>
        <taxon>Bacillati</taxon>
        <taxon>Bacillota</taxon>
        <taxon>Clostridia</taxon>
        <taxon>Peptostreptococcales</taxon>
        <taxon>Anaerovoracaceae</taxon>
        <taxon>Aminipila</taxon>
    </lineage>
</organism>
<dbReference type="Pfam" id="PF25917">
    <property type="entry name" value="BSH_RND"/>
    <property type="match status" value="1"/>
</dbReference>
<dbReference type="Gene3D" id="1.10.287.470">
    <property type="entry name" value="Helix hairpin bin"/>
    <property type="match status" value="1"/>
</dbReference>
<feature type="domain" description="YknX-like beta-barrel" evidence="7">
    <location>
        <begin position="406"/>
        <end position="474"/>
    </location>
</feature>
<dbReference type="InterPro" id="IPR058636">
    <property type="entry name" value="Beta-barrel_YknX"/>
</dbReference>
<sequence length="578" mass="60648">MVDGTNSSKGKGAVKAVFSGIAKEVQQAGIRLEGLFSKIPLLKKLTVMPGKKKRVVYTALALAVLVPAGYVVNNLAFGRTAEAEVAKYTVKKGNVEVAISGSGTVTPVEQYNISTLVEGDVLQDTFEEGDDVQEGDVLYVIDSEEMENSLEKADIALEKQQISYSDSVKAYAGLKVTSPIKGMIDELYVAKGDSVQKGTKMAKLVNNDTMTARVPFSEIDAEGLYVGEVVTVTVENTFEQLTGKISKLYNSKRVLNGYITVTDVEIQVSNPGYLQTGTYVSVTADGKACYSSAALEGSGEKIVLAETAGTVNSINVEGAYLKQGDVIATLDSDNADDDLRNSQLSLRESQISYNNTQKQLDNYTITSPISGTVISKTIKAGDTMDENTSTTMAVIADMSKITFEISVDELDIASMSTGQTVDITADALPDQAFTGYVEKIGLLGTATEGVTSYPVTIVINEPEGLWPGMNVTGNIVIDSAEDVLVVPVDAVARGNKVTMEDGTEQEVSIGLSDDNNVEIKSGLAAGDVIQVKMQVKESSSQNDMMGNPSMGGGPPSGGGGGENRSGGGAPGGGAPGGM</sequence>
<dbReference type="Proteomes" id="UP000466848">
    <property type="component" value="Chromosome"/>
</dbReference>
<evidence type="ECO:0000259" key="5">
    <source>
        <dbReference type="Pfam" id="PF25917"/>
    </source>
</evidence>
<dbReference type="Gene3D" id="6.20.50.140">
    <property type="match status" value="1"/>
</dbReference>
<dbReference type="Pfam" id="PF25973">
    <property type="entry name" value="BSH_CzcB"/>
    <property type="match status" value="1"/>
</dbReference>